<keyword evidence="2" id="KW-1185">Reference proteome</keyword>
<dbReference type="Proteomes" id="UP001153331">
    <property type="component" value="Unassembled WGS sequence"/>
</dbReference>
<evidence type="ECO:0000313" key="2">
    <source>
        <dbReference type="Proteomes" id="UP001153331"/>
    </source>
</evidence>
<reference evidence="1" key="1">
    <citation type="submission" date="2022-11" db="EMBL/GenBank/DDBJ databases">
        <title>Genome Sequence of Boeremia exigua.</title>
        <authorList>
            <person name="Buettner E."/>
        </authorList>
    </citation>
    <scope>NUCLEOTIDE SEQUENCE</scope>
    <source>
        <strain evidence="1">CU02</strain>
    </source>
</reference>
<gene>
    <name evidence="1" type="ORF">OPT61_g1160</name>
</gene>
<accession>A0ACC2IRI5</accession>
<protein>
    <submittedName>
        <fullName evidence="1">Uncharacterized protein</fullName>
    </submittedName>
</protein>
<organism evidence="1 2">
    <name type="scientific">Boeremia exigua</name>
    <dbReference type="NCBI Taxonomy" id="749465"/>
    <lineage>
        <taxon>Eukaryota</taxon>
        <taxon>Fungi</taxon>
        <taxon>Dikarya</taxon>
        <taxon>Ascomycota</taxon>
        <taxon>Pezizomycotina</taxon>
        <taxon>Dothideomycetes</taxon>
        <taxon>Pleosporomycetidae</taxon>
        <taxon>Pleosporales</taxon>
        <taxon>Pleosporineae</taxon>
        <taxon>Didymellaceae</taxon>
        <taxon>Boeremia</taxon>
    </lineage>
</organism>
<sequence>MLPPSVLHSVPLHPRIPQRVVLANPAHDSTFGCGELLVIIAMTQTGKCDTCRQRKVKCDEKRPKCSACRKKDRICTYTYGRASAFVVQDPNQLTKHGKSKVAPIVYTIDSSEDASSSHSSTPSMFRISTQRRAASGSGTFQTLAPVSMAKIRPSKKITNQKRKELDAYLRQLQMEASLVLVRPSCAEGTLITRWIDMLGSAPADSRPLSILGTWIQSIPSRVGSNPVLDLAVEFLIDSHAVYWDNSYSKRQSASTTKSRALRELQLAIAHSETRNTYEMVLATKMHYAAETLLGVNTMYNAIHAFGLAELLKTGTIANADDEHYWNLIDNAYIDDVNEAMLAGRASVYDNDYYVALTFPPSLDSNSVQLTPSQRASMVIMHVFVQCPRLNCLVRHAIMHPDNSEALAAAVTLTEYMWEIDLPSHVAELMQTAATMVTSSPSWDMADILTETLQYDSVQSMVLCTRYWMLQNVLCGLTDTLQRHFPTEMSLSRLPSPVAIRQFDADAGIRLAESLSWAESVSQKLPLVPLRLHTPLQISIGPWHRTIRNVTSLAGSDLTTDVEIKRKDSFELDRAKRMKQWLIEICDRIHEQWDVSTVDEQSLYEALDSMAGEQIPDWLPTSVRFEAEDGEMLIKLDYEKPTGSYQTSSRLDGSRSTVHTSPTRMVDNSLSSMDTQGSQNNADDKGNSISANFMDFGSYGSTTSPSPDPADFLFQSGRNLCSISGWWPTAESSTPEPPKLFTNTGVDKNSPTDTSISSWSESPKSSIVLLDSTHKTSAFQPKARQRKEMSVRSGNSSLNGCMSPAWSRSTETSSPPVSHDASKSASPDWSSTA</sequence>
<name>A0ACC2IRI5_9PLEO</name>
<proteinExistence type="predicted"/>
<dbReference type="EMBL" id="JAPHNI010000044">
    <property type="protein sequence ID" value="KAJ8117699.1"/>
    <property type="molecule type" value="Genomic_DNA"/>
</dbReference>
<comment type="caution">
    <text evidence="1">The sequence shown here is derived from an EMBL/GenBank/DDBJ whole genome shotgun (WGS) entry which is preliminary data.</text>
</comment>
<evidence type="ECO:0000313" key="1">
    <source>
        <dbReference type="EMBL" id="KAJ8117699.1"/>
    </source>
</evidence>